<dbReference type="InterPro" id="IPR051598">
    <property type="entry name" value="TSUP/Inactive_protease-like"/>
</dbReference>
<reference evidence="7 8" key="1">
    <citation type="submission" date="2014-12" db="EMBL/GenBank/DDBJ databases">
        <title>16Stimator: statistical estimation of ribosomal gene copy numbers from draft genome assemblies.</title>
        <authorList>
            <person name="Perisin M.A."/>
            <person name="Vetter M."/>
            <person name="Gilbert J.A."/>
            <person name="Bergelson J."/>
        </authorList>
    </citation>
    <scope>NUCLEOTIDE SEQUENCE [LARGE SCALE GENOMIC DNA]</scope>
    <source>
        <strain evidence="7 8">MEJ086</strain>
    </source>
</reference>
<comment type="caution">
    <text evidence="7">The sequence shown here is derived from an EMBL/GenBank/DDBJ whole genome shotgun (WGS) entry which is preliminary data.</text>
</comment>
<keyword evidence="3 6" id="KW-0812">Transmembrane</keyword>
<feature type="transmembrane region" description="Helical" evidence="6">
    <location>
        <begin position="303"/>
        <end position="321"/>
    </location>
</feature>
<dbReference type="PANTHER" id="PTHR43701:SF12">
    <property type="entry name" value="MEMBRANE TRANSPORTER PROTEIN YTNM-RELATED"/>
    <property type="match status" value="1"/>
</dbReference>
<comment type="similarity">
    <text evidence="2 6">Belongs to the 4-toluene sulfonate uptake permease (TSUP) (TC 2.A.102) family.</text>
</comment>
<evidence type="ECO:0000256" key="1">
    <source>
        <dbReference type="ARBA" id="ARBA00004141"/>
    </source>
</evidence>
<feature type="transmembrane region" description="Helical" evidence="6">
    <location>
        <begin position="176"/>
        <end position="194"/>
    </location>
</feature>
<dbReference type="PANTHER" id="PTHR43701">
    <property type="entry name" value="MEMBRANE TRANSPORTER PROTEIN MJ0441-RELATED"/>
    <property type="match status" value="1"/>
</dbReference>
<dbReference type="GO" id="GO:0005886">
    <property type="term" value="C:plasma membrane"/>
    <property type="evidence" value="ECO:0007669"/>
    <property type="project" value="UniProtKB-SubCell"/>
</dbReference>
<gene>
    <name evidence="7" type="ORF">RU08_02855</name>
</gene>
<dbReference type="Pfam" id="PF01925">
    <property type="entry name" value="TauE"/>
    <property type="match status" value="1"/>
</dbReference>
<name>A0A0D0L779_9PSED</name>
<comment type="subcellular location">
    <subcellularLocation>
        <location evidence="6">Cell membrane</location>
        <topology evidence="6">Multi-pass membrane protein</topology>
    </subcellularLocation>
    <subcellularLocation>
        <location evidence="1">Membrane</location>
        <topology evidence="1">Multi-pass membrane protein</topology>
    </subcellularLocation>
</comment>
<keyword evidence="5 6" id="KW-0472">Membrane</keyword>
<dbReference type="AlphaFoldDB" id="A0A0D0L779"/>
<evidence type="ECO:0000313" key="7">
    <source>
        <dbReference type="EMBL" id="KIQ05690.1"/>
    </source>
</evidence>
<dbReference type="RefSeq" id="WP_042552289.1">
    <property type="nucleotide sequence ID" value="NZ_JXQW01000005.1"/>
</dbReference>
<accession>A0A0D0L779</accession>
<feature type="transmembrane region" description="Helical" evidence="6">
    <location>
        <begin position="275"/>
        <end position="296"/>
    </location>
</feature>
<feature type="transmembrane region" description="Helical" evidence="6">
    <location>
        <begin position="82"/>
        <end position="105"/>
    </location>
</feature>
<evidence type="ECO:0000256" key="5">
    <source>
        <dbReference type="ARBA" id="ARBA00023136"/>
    </source>
</evidence>
<dbReference type="OrthoDB" id="45564at2"/>
<evidence type="ECO:0000256" key="4">
    <source>
        <dbReference type="ARBA" id="ARBA00022989"/>
    </source>
</evidence>
<protein>
    <recommendedName>
        <fullName evidence="6">Probable membrane transporter protein</fullName>
    </recommendedName>
</protein>
<proteinExistence type="inferred from homology"/>
<evidence type="ECO:0000256" key="2">
    <source>
        <dbReference type="ARBA" id="ARBA00009142"/>
    </source>
</evidence>
<sequence>MKIRNLDLSNSPVNDEHQALGLPPLEDHVSHPDNHPILRAAMWFAILTLAGLLLFLAWRLFFGNHESTGLEIIEDALTSRAFWSAVAVGFFAQVIDGALGMAYGITATTFLLSTGATPAAASASVHIAEVFTTGLSGISHAKLGNVNKALFLRLLLPGIIGAILGAVLITTFDGDVMKPFISAYLLLMGLYILHKAYRHVRLVRKEPKHVGKLALFGGFVDAAGGGGWGPVVTSSLLGSGSDPRTTIGSVNFAEFFLTITSATSFILLAGQPDTWLMVAGLVFGGMFAAPLAALLCKTLSARTLLTIVGCLITCISAYNIYASLT</sequence>
<dbReference type="Proteomes" id="UP000032068">
    <property type="component" value="Unassembled WGS sequence"/>
</dbReference>
<feature type="transmembrane region" description="Helical" evidence="6">
    <location>
        <begin position="150"/>
        <end position="170"/>
    </location>
</feature>
<feature type="transmembrane region" description="Helical" evidence="6">
    <location>
        <begin position="250"/>
        <end position="269"/>
    </location>
</feature>
<evidence type="ECO:0000256" key="3">
    <source>
        <dbReference type="ARBA" id="ARBA00022692"/>
    </source>
</evidence>
<feature type="transmembrane region" description="Helical" evidence="6">
    <location>
        <begin position="40"/>
        <end position="61"/>
    </location>
</feature>
<feature type="transmembrane region" description="Helical" evidence="6">
    <location>
        <begin position="117"/>
        <end position="138"/>
    </location>
</feature>
<dbReference type="EMBL" id="JXQW01000005">
    <property type="protein sequence ID" value="KIQ05690.1"/>
    <property type="molecule type" value="Genomic_DNA"/>
</dbReference>
<keyword evidence="6" id="KW-1003">Cell membrane</keyword>
<evidence type="ECO:0000256" key="6">
    <source>
        <dbReference type="RuleBase" id="RU363041"/>
    </source>
</evidence>
<keyword evidence="4 6" id="KW-1133">Transmembrane helix</keyword>
<dbReference type="InterPro" id="IPR002781">
    <property type="entry name" value="TM_pro_TauE-like"/>
</dbReference>
<evidence type="ECO:0000313" key="8">
    <source>
        <dbReference type="Proteomes" id="UP000032068"/>
    </source>
</evidence>
<organism evidence="7 8">
    <name type="scientific">Pseudomonas fulva</name>
    <dbReference type="NCBI Taxonomy" id="47880"/>
    <lineage>
        <taxon>Bacteria</taxon>
        <taxon>Pseudomonadati</taxon>
        <taxon>Pseudomonadota</taxon>
        <taxon>Gammaproteobacteria</taxon>
        <taxon>Pseudomonadales</taxon>
        <taxon>Pseudomonadaceae</taxon>
        <taxon>Pseudomonas</taxon>
    </lineage>
</organism>